<dbReference type="InterPro" id="IPR025166">
    <property type="entry name" value="Integrase_DNA_bind_dom"/>
</dbReference>
<dbReference type="AlphaFoldDB" id="A0AAC9FFA5"/>
<dbReference type="Proteomes" id="UP000076088">
    <property type="component" value="Chromosome"/>
</dbReference>
<dbReference type="KEGG" id="smaz:LH19_12910"/>
<gene>
    <name evidence="6" type="ORF">ATM17_07000</name>
</gene>
<dbReference type="Pfam" id="PF14659">
    <property type="entry name" value="Phage_int_SAM_3"/>
    <property type="match status" value="1"/>
</dbReference>
<dbReference type="PANTHER" id="PTHR30629">
    <property type="entry name" value="PROPHAGE INTEGRASE"/>
    <property type="match status" value="1"/>
</dbReference>
<dbReference type="Gene3D" id="3.30.160.390">
    <property type="entry name" value="Integrase, DNA-binding domain"/>
    <property type="match status" value="1"/>
</dbReference>
<reference evidence="6 7" key="2">
    <citation type="journal article" date="2016" name="Genome Announc.">
        <title>Complete Genome Sequence of Sphingopyxis macrogoltabida Strain 203N (NBRC 111659), a Polyethylene Glycol Degrader.</title>
        <authorList>
            <person name="Ohtsubo Y."/>
            <person name="Nonoyama S."/>
            <person name="Nagata Y."/>
            <person name="Numata M."/>
            <person name="Tsuchikane K."/>
            <person name="Hosoyama A."/>
            <person name="Yamazoe A."/>
            <person name="Tsuda M."/>
            <person name="Fujita N."/>
            <person name="Kawai F."/>
        </authorList>
    </citation>
    <scope>NUCLEOTIDE SEQUENCE [LARGE SCALE GENOMIC DNA]</scope>
    <source>
        <strain evidence="6 7">203N</strain>
    </source>
</reference>
<keyword evidence="3" id="KW-0238">DNA-binding</keyword>
<protein>
    <submittedName>
        <fullName evidence="6">Phage integrase</fullName>
    </submittedName>
</protein>
<organism evidence="6 7">
    <name type="scientific">Sphingopyxis macrogoltabida</name>
    <name type="common">Sphingomonas macrogoltabidus</name>
    <dbReference type="NCBI Taxonomy" id="33050"/>
    <lineage>
        <taxon>Bacteria</taxon>
        <taxon>Pseudomonadati</taxon>
        <taxon>Pseudomonadota</taxon>
        <taxon>Alphaproteobacteria</taxon>
        <taxon>Sphingomonadales</taxon>
        <taxon>Sphingomonadaceae</taxon>
        <taxon>Sphingopyxis</taxon>
    </lineage>
</organism>
<name>A0AAC9FFA5_SPHMC</name>
<evidence type="ECO:0000259" key="5">
    <source>
        <dbReference type="Pfam" id="PF14659"/>
    </source>
</evidence>
<dbReference type="InterPro" id="IPR050808">
    <property type="entry name" value="Phage_Integrase"/>
</dbReference>
<dbReference type="GO" id="GO:0015074">
    <property type="term" value="P:DNA integration"/>
    <property type="evidence" value="ECO:0007669"/>
    <property type="project" value="UniProtKB-KW"/>
</dbReference>
<keyword evidence="7" id="KW-1185">Reference proteome</keyword>
<dbReference type="Gene3D" id="1.10.150.130">
    <property type="match status" value="1"/>
</dbReference>
<dbReference type="InterPro" id="IPR038488">
    <property type="entry name" value="Integrase_DNA-bd_sf"/>
</dbReference>
<dbReference type="InterPro" id="IPR004107">
    <property type="entry name" value="Integrase_SAM-like_N"/>
</dbReference>
<reference evidence="7" key="1">
    <citation type="submission" date="2015-11" db="EMBL/GenBank/DDBJ databases">
        <title>Complete genome sequence of a polyethylene-glycol degrader Sphingopyxis macrogoltabida 203N (NBRC 111659).</title>
        <authorList>
            <person name="Yoshiyuki O."/>
            <person name="Shouta N."/>
            <person name="Nagata Y."/>
            <person name="Numata M."/>
            <person name="Tsuchikane K."/>
            <person name="Hosoyama A."/>
            <person name="Yamazoe A."/>
            <person name="Tsuda M."/>
            <person name="Fujita N."/>
            <person name="Kawai F."/>
        </authorList>
    </citation>
    <scope>NUCLEOTIDE SEQUENCE [LARGE SCALE GENOMIC DNA]</scope>
    <source>
        <strain evidence="7">203N</strain>
    </source>
</reference>
<proteinExistence type="inferred from homology"/>
<dbReference type="EMBL" id="CP013344">
    <property type="protein sequence ID" value="AMU88790.1"/>
    <property type="molecule type" value="Genomic_DNA"/>
</dbReference>
<evidence type="ECO:0000313" key="7">
    <source>
        <dbReference type="Proteomes" id="UP000076088"/>
    </source>
</evidence>
<evidence type="ECO:0000256" key="3">
    <source>
        <dbReference type="ARBA" id="ARBA00023125"/>
    </source>
</evidence>
<dbReference type="InterPro" id="IPR010998">
    <property type="entry name" value="Integrase_recombinase_N"/>
</dbReference>
<dbReference type="PANTHER" id="PTHR30629:SF2">
    <property type="entry name" value="PROPHAGE INTEGRASE INTS-RELATED"/>
    <property type="match status" value="1"/>
</dbReference>
<sequence length="181" mass="20870">MPIKLTTRSVESALPASKDRFEWDTELAGFGLKITKAGSKIYVVQYRMGGMRTPTKRFTIGKHGSPWTAATARVEAMRVLHIVHGGEDPRAIEKEREREQIELRFDRYAQRFLDLYARREWRPQTYKSHESNIRRWLIPVLTSKPLPIITRRHITERSRPSRWCNFGCGRGPSSGGFGGDV</sequence>
<feature type="domain" description="Integrase DNA-binding" evidence="4">
    <location>
        <begin position="5"/>
        <end position="95"/>
    </location>
</feature>
<dbReference type="Pfam" id="PF13356">
    <property type="entry name" value="Arm-DNA-bind_3"/>
    <property type="match status" value="1"/>
</dbReference>
<accession>A0AAC9FFA5</accession>
<dbReference type="RefSeq" id="WP_082395648.1">
    <property type="nucleotide sequence ID" value="NZ_CP009429.1"/>
</dbReference>
<keyword evidence="2" id="KW-0229">DNA integration</keyword>
<evidence type="ECO:0000256" key="1">
    <source>
        <dbReference type="ARBA" id="ARBA00008857"/>
    </source>
</evidence>
<evidence type="ECO:0000256" key="2">
    <source>
        <dbReference type="ARBA" id="ARBA00022908"/>
    </source>
</evidence>
<evidence type="ECO:0000259" key="4">
    <source>
        <dbReference type="Pfam" id="PF13356"/>
    </source>
</evidence>
<feature type="domain" description="Integrase SAM-like N-terminal" evidence="5">
    <location>
        <begin position="105"/>
        <end position="155"/>
    </location>
</feature>
<dbReference type="GO" id="GO:0003677">
    <property type="term" value="F:DNA binding"/>
    <property type="evidence" value="ECO:0007669"/>
    <property type="project" value="UniProtKB-KW"/>
</dbReference>
<comment type="similarity">
    <text evidence="1">Belongs to the 'phage' integrase family.</text>
</comment>
<evidence type="ECO:0000313" key="6">
    <source>
        <dbReference type="EMBL" id="AMU88790.1"/>
    </source>
</evidence>